<keyword evidence="2" id="KW-1185">Reference proteome</keyword>
<dbReference type="InterPro" id="IPR006912">
    <property type="entry name" value="Harbinger_derived_prot"/>
</dbReference>
<evidence type="ECO:0008006" key="3">
    <source>
        <dbReference type="Google" id="ProtNLM"/>
    </source>
</evidence>
<dbReference type="OrthoDB" id="124998at2759"/>
<organism evidence="1 2">
    <name type="scientific">Mikania micrantha</name>
    <name type="common">bitter vine</name>
    <dbReference type="NCBI Taxonomy" id="192012"/>
    <lineage>
        <taxon>Eukaryota</taxon>
        <taxon>Viridiplantae</taxon>
        <taxon>Streptophyta</taxon>
        <taxon>Embryophyta</taxon>
        <taxon>Tracheophyta</taxon>
        <taxon>Spermatophyta</taxon>
        <taxon>Magnoliopsida</taxon>
        <taxon>eudicotyledons</taxon>
        <taxon>Gunneridae</taxon>
        <taxon>Pentapetalae</taxon>
        <taxon>asterids</taxon>
        <taxon>campanulids</taxon>
        <taxon>Asterales</taxon>
        <taxon>Asteraceae</taxon>
        <taxon>Asteroideae</taxon>
        <taxon>Heliantheae alliance</taxon>
        <taxon>Eupatorieae</taxon>
        <taxon>Mikania</taxon>
    </lineage>
</organism>
<dbReference type="Proteomes" id="UP000326396">
    <property type="component" value="Linkage Group LG14"/>
</dbReference>
<gene>
    <name evidence="1" type="ORF">E3N88_11842</name>
</gene>
<dbReference type="PANTHER" id="PTHR47150">
    <property type="entry name" value="OS12G0169200 PROTEIN"/>
    <property type="match status" value="1"/>
</dbReference>
<dbReference type="AlphaFoldDB" id="A0A5N6P5U3"/>
<name>A0A5N6P5U3_9ASTR</name>
<evidence type="ECO:0000313" key="2">
    <source>
        <dbReference type="Proteomes" id="UP000326396"/>
    </source>
</evidence>
<protein>
    <recommendedName>
        <fullName evidence="3">DDE Tnp4 domain-containing protein</fullName>
    </recommendedName>
</protein>
<dbReference type="PANTHER" id="PTHR47150:SF4">
    <property type="entry name" value="HARBINGER TRANSPOSASE-DERIVED PROTEIN-RELATED"/>
    <property type="match status" value="1"/>
</dbReference>
<accession>A0A5N6P5U3</accession>
<comment type="caution">
    <text evidence="1">The sequence shown here is derived from an EMBL/GenBank/DDBJ whole genome shotgun (WGS) entry which is preliminary data.</text>
</comment>
<evidence type="ECO:0000313" key="1">
    <source>
        <dbReference type="EMBL" id="KAD5960370.1"/>
    </source>
</evidence>
<dbReference type="EMBL" id="SZYD01000006">
    <property type="protein sequence ID" value="KAD5960370.1"/>
    <property type="molecule type" value="Genomic_DNA"/>
</dbReference>
<proteinExistence type="predicted"/>
<sequence length="347" mass="41102">MEFLREDDDFSEGEDFLIEAAQLTLDIIRQQVERPVLTRRTRINRDRLELTHVLGKIGFSSLQKCTSAIRQLAYSTSSDSFDEYLQMSERMGRECIYKFCKGVIRLYAKKYLRKPNSHDIQQIYTFHEEVHGFPGQFQRGDHPRPTFMLEVVASQDLWILHAFFGASGSNNDINVLDQSPIYNDLIEGKAPGQQFICNDTTYKYGYYLVDGIYPQWATFVKYFTSRQTEDEKRLYFQNRQEGARNDIERAFGVLKKKWHMIQHPARAWKPSRIRNALYACVILHNMIIEDNGRAICEFYEEDDPNLLEHVEINDEEKQENRRMLRNEDTHANLKADLIEHLWKNRFY</sequence>
<dbReference type="Pfam" id="PF04827">
    <property type="entry name" value="Plant_tran"/>
    <property type="match status" value="1"/>
</dbReference>
<reference evidence="1 2" key="1">
    <citation type="submission" date="2019-05" db="EMBL/GenBank/DDBJ databases">
        <title>Mikania micrantha, genome provides insights into the molecular mechanism of rapid growth.</title>
        <authorList>
            <person name="Liu B."/>
        </authorList>
    </citation>
    <scope>NUCLEOTIDE SEQUENCE [LARGE SCALE GENOMIC DNA]</scope>
    <source>
        <strain evidence="1">NLD-2019</strain>
        <tissue evidence="1">Leaf</tissue>
    </source>
</reference>